<reference evidence="7 8" key="1">
    <citation type="submission" date="2016-10" db="EMBL/GenBank/DDBJ databases">
        <authorList>
            <person name="de Groot N.N."/>
        </authorList>
    </citation>
    <scope>NUCLEOTIDE SEQUENCE [LARGE SCALE GENOMIC DNA]</scope>
    <source>
        <strain evidence="7 8">CGMCC 4.5681</strain>
    </source>
</reference>
<keyword evidence="3 5" id="KW-0238">DNA-binding</keyword>
<evidence type="ECO:0000256" key="5">
    <source>
        <dbReference type="PROSITE-ProRule" id="PRU00335"/>
    </source>
</evidence>
<dbReference type="InterPro" id="IPR050109">
    <property type="entry name" value="HTH-type_TetR-like_transc_reg"/>
</dbReference>
<dbReference type="PANTHER" id="PTHR30055">
    <property type="entry name" value="HTH-TYPE TRANSCRIPTIONAL REGULATOR RUTR"/>
    <property type="match status" value="1"/>
</dbReference>
<evidence type="ECO:0000256" key="4">
    <source>
        <dbReference type="ARBA" id="ARBA00023163"/>
    </source>
</evidence>
<dbReference type="InterPro" id="IPR039538">
    <property type="entry name" value="BetI_C"/>
</dbReference>
<sequence>MQAGFRLVAEVGFEGLRLRQVAEDVGIDHSTLHHHFATKQDLVAAIAAYTVSQFWFTAQEDGDPVVRLRSHFDALARLLREHPDLFTVTVELDLRARRDPTVRAAMVEHEAGWRQVLVRTLAEGLAGGTLNREIDPVATAELIIATVKGARLVPGRADVIFDQLFALILGCPLSDDRPPNEETSEKRTS</sequence>
<keyword evidence="8" id="KW-1185">Reference proteome</keyword>
<feature type="domain" description="HTH tetR-type" evidence="6">
    <location>
        <begin position="1"/>
        <end position="54"/>
    </location>
</feature>
<protein>
    <submittedName>
        <fullName evidence="7">DNA-binding transcriptional regulator, AcrR family</fullName>
    </submittedName>
</protein>
<dbReference type="RefSeq" id="WP_176903222.1">
    <property type="nucleotide sequence ID" value="NZ_FNFB01000014.1"/>
</dbReference>
<dbReference type="InterPro" id="IPR036271">
    <property type="entry name" value="Tet_transcr_reg_TetR-rel_C_sf"/>
</dbReference>
<organism evidence="7 8">
    <name type="scientific">Nonomuraea maritima</name>
    <dbReference type="NCBI Taxonomy" id="683260"/>
    <lineage>
        <taxon>Bacteria</taxon>
        <taxon>Bacillati</taxon>
        <taxon>Actinomycetota</taxon>
        <taxon>Actinomycetes</taxon>
        <taxon>Streptosporangiales</taxon>
        <taxon>Streptosporangiaceae</taxon>
        <taxon>Nonomuraea</taxon>
    </lineage>
</organism>
<dbReference type="Pfam" id="PF13977">
    <property type="entry name" value="TetR_C_6"/>
    <property type="match status" value="1"/>
</dbReference>
<evidence type="ECO:0000313" key="7">
    <source>
        <dbReference type="EMBL" id="SDL00169.1"/>
    </source>
</evidence>
<dbReference type="STRING" id="683260.SAMN05421874_11474"/>
<keyword evidence="1" id="KW-0678">Repressor</keyword>
<dbReference type="SUPFAM" id="SSF46689">
    <property type="entry name" value="Homeodomain-like"/>
    <property type="match status" value="1"/>
</dbReference>
<keyword evidence="2" id="KW-0805">Transcription regulation</keyword>
<dbReference type="Gene3D" id="1.10.357.10">
    <property type="entry name" value="Tetracycline Repressor, domain 2"/>
    <property type="match status" value="1"/>
</dbReference>
<dbReference type="EMBL" id="FNFB01000014">
    <property type="protein sequence ID" value="SDL00169.1"/>
    <property type="molecule type" value="Genomic_DNA"/>
</dbReference>
<evidence type="ECO:0000256" key="2">
    <source>
        <dbReference type="ARBA" id="ARBA00023015"/>
    </source>
</evidence>
<dbReference type="GO" id="GO:0000976">
    <property type="term" value="F:transcription cis-regulatory region binding"/>
    <property type="evidence" value="ECO:0007669"/>
    <property type="project" value="TreeGrafter"/>
</dbReference>
<dbReference type="PROSITE" id="PS50977">
    <property type="entry name" value="HTH_TETR_2"/>
    <property type="match status" value="1"/>
</dbReference>
<evidence type="ECO:0000256" key="3">
    <source>
        <dbReference type="ARBA" id="ARBA00023125"/>
    </source>
</evidence>
<dbReference type="InterPro" id="IPR009057">
    <property type="entry name" value="Homeodomain-like_sf"/>
</dbReference>
<dbReference type="AlphaFoldDB" id="A0A1G9GHJ5"/>
<gene>
    <name evidence="7" type="ORF">SAMN05421874_11474</name>
</gene>
<feature type="DNA-binding region" description="H-T-H motif" evidence="5">
    <location>
        <begin position="17"/>
        <end position="36"/>
    </location>
</feature>
<name>A0A1G9GHJ5_9ACTN</name>
<dbReference type="Proteomes" id="UP000198683">
    <property type="component" value="Unassembled WGS sequence"/>
</dbReference>
<dbReference type="GO" id="GO:0003700">
    <property type="term" value="F:DNA-binding transcription factor activity"/>
    <property type="evidence" value="ECO:0007669"/>
    <property type="project" value="TreeGrafter"/>
</dbReference>
<evidence type="ECO:0000259" key="6">
    <source>
        <dbReference type="PROSITE" id="PS50977"/>
    </source>
</evidence>
<keyword evidence="4" id="KW-0804">Transcription</keyword>
<dbReference type="Pfam" id="PF00440">
    <property type="entry name" value="TetR_N"/>
    <property type="match status" value="1"/>
</dbReference>
<evidence type="ECO:0000313" key="8">
    <source>
        <dbReference type="Proteomes" id="UP000198683"/>
    </source>
</evidence>
<evidence type="ECO:0000256" key="1">
    <source>
        <dbReference type="ARBA" id="ARBA00022491"/>
    </source>
</evidence>
<accession>A0A1G9GHJ5</accession>
<dbReference type="InterPro" id="IPR001647">
    <property type="entry name" value="HTH_TetR"/>
</dbReference>
<dbReference type="PANTHER" id="PTHR30055:SF234">
    <property type="entry name" value="HTH-TYPE TRANSCRIPTIONAL REGULATOR BETI"/>
    <property type="match status" value="1"/>
</dbReference>
<dbReference type="SUPFAM" id="SSF48498">
    <property type="entry name" value="Tetracyclin repressor-like, C-terminal domain"/>
    <property type="match status" value="1"/>
</dbReference>
<proteinExistence type="predicted"/>